<feature type="compositionally biased region" description="Low complexity" evidence="1">
    <location>
        <begin position="812"/>
        <end position="822"/>
    </location>
</feature>
<feature type="region of interest" description="Disordered" evidence="1">
    <location>
        <begin position="347"/>
        <end position="386"/>
    </location>
</feature>
<sequence>MPETAIESQQDGQQQQQHQQQQQQTAKHIHGLLVNYQDDGITACVHAALKGKKRVHYKCMDAIANFLAFGTSVGAIYLFRLASVTHSTCKLVLVLPCDQGPIEVIKFVPSRQANSLLIAIGTARGSIVIFQLNLSETPQSVSAQEIYRAENFTKSESIGVKFIDHDQDLLEPGGQQTFTKLYVCDQKCRIFVLDSNSIFPTIPLLYSNKPTPVLDVLDSEIHQIFVHRSQLLLSTDERSQVFKEYSTRPDPIGKTQRKRGFYGACFFNFNYKPARLQQLQQMQQNSASNRISASQQSIYSSTASLADLENIIIFVARPRFSLWQVNYKRDVLFTHKFEAAIKSTPPSRIVPLNNEPLKDDEEDDGEEEEEEEGEEEGEDKNLVDNDNPEIINECFERLDNWVRPPIRSDHFERLVPIFSSTLGNLLLSHTRHEIFIIDPMSPRLLLWHSYEKPIKQVCCNENEIFVLVEAAKRNYQVERIVLLAPTQFVLELHRLNRRLSLMAFVELFSEQFRSLMALPLSGPGIITTEGGLLRNIVWGTWREFSARQHQLATNRRHNRTSCRRNLNSTNNISPSPNDAGEQMIVAHETFKSLVDEIISESIQLRKSIENLTDSQLFFTASNDNIERLCTEPYASMVSLDISIANLHTNHVVHFSQEALNRQKSLAKLSQSIINLSQLKRTNSARLSLLNLNHRDDGTIGENGQRNRDNTDNHLDDDSNNQSIRNDNIRIDSLAQFDDRKVFVEPLKTRRSSHQMNNLKTRGGIQLNSTKSINTLNKIDEVDMSRHDATDSDKADVAVVKSNSDGADGNSITPDDQQQQQQAAKDDDDPTKCPGCKWPKPRAHLKPMHHSQQIQFGWLQENLVPNFEENIEQIESRAFRHGLWHLVLRCLAFKNKLDEYINCCIMLDDVRLLNMERFVNIKCSEEEFINLVIEQLERKLDFLDEINNGKLFLSVEKGSNDNDAHQYDLTNVCLKCRQIAKVPIKAGHDNEYQSDDDDDDTIASCKPGDDDDISFNLVNLFKKIMLRRSADVKRAVETLLRHPKLLNRSKIPASFYLQALSNQCSILRRTRLKV</sequence>
<feature type="transmembrane region" description="Helical" evidence="2">
    <location>
        <begin position="62"/>
        <end position="82"/>
    </location>
</feature>
<accession>A0A6G1S4C1</accession>
<feature type="compositionally biased region" description="Acidic residues" evidence="1">
    <location>
        <begin position="358"/>
        <end position="378"/>
    </location>
</feature>
<evidence type="ECO:0000256" key="1">
    <source>
        <dbReference type="SAM" id="MobiDB-lite"/>
    </source>
</evidence>
<feature type="compositionally biased region" description="Polar residues" evidence="1">
    <location>
        <begin position="563"/>
        <end position="576"/>
    </location>
</feature>
<feature type="compositionally biased region" description="Low complexity" evidence="1">
    <location>
        <begin position="9"/>
        <end position="22"/>
    </location>
</feature>
<organism evidence="3">
    <name type="scientific">Aceria tosichella</name>
    <name type="common">wheat curl mite</name>
    <dbReference type="NCBI Taxonomy" id="561515"/>
    <lineage>
        <taxon>Eukaryota</taxon>
        <taxon>Metazoa</taxon>
        <taxon>Ecdysozoa</taxon>
        <taxon>Arthropoda</taxon>
        <taxon>Chelicerata</taxon>
        <taxon>Arachnida</taxon>
        <taxon>Acari</taxon>
        <taxon>Acariformes</taxon>
        <taxon>Trombidiformes</taxon>
        <taxon>Prostigmata</taxon>
        <taxon>Eupodina</taxon>
        <taxon>Eriophyoidea</taxon>
        <taxon>Eriophyidae</taxon>
        <taxon>Eriophyinae</taxon>
        <taxon>Aceriini</taxon>
        <taxon>Aceria</taxon>
    </lineage>
</organism>
<dbReference type="AlphaFoldDB" id="A0A6G1S4C1"/>
<keyword evidence="2" id="KW-0812">Transmembrane</keyword>
<feature type="compositionally biased region" description="Basic and acidic residues" evidence="1">
    <location>
        <begin position="704"/>
        <end position="716"/>
    </location>
</feature>
<proteinExistence type="predicted"/>
<evidence type="ECO:0000313" key="3">
    <source>
        <dbReference type="EMBL" id="MDE45017.1"/>
    </source>
</evidence>
<dbReference type="InterPro" id="IPR036322">
    <property type="entry name" value="WD40_repeat_dom_sf"/>
</dbReference>
<evidence type="ECO:0000256" key="2">
    <source>
        <dbReference type="SAM" id="Phobius"/>
    </source>
</evidence>
<protein>
    <submittedName>
        <fullName evidence="3">Hermansky-Pudlak syndrome 5</fullName>
    </submittedName>
</protein>
<name>A0A6G1S4C1_9ACAR</name>
<feature type="region of interest" description="Disordered" evidence="1">
    <location>
        <begin position="552"/>
        <end position="578"/>
    </location>
</feature>
<keyword evidence="2" id="KW-1133">Transmembrane helix</keyword>
<keyword evidence="2" id="KW-0472">Membrane</keyword>
<dbReference type="PANTHER" id="PTHR23287">
    <property type="entry name" value="RUBY-EYE2-LIKE PROTEIN"/>
    <property type="match status" value="1"/>
</dbReference>
<feature type="region of interest" description="Disordered" evidence="1">
    <location>
        <begin position="1"/>
        <end position="22"/>
    </location>
</feature>
<reference evidence="3" key="1">
    <citation type="submission" date="2018-10" db="EMBL/GenBank/DDBJ databases">
        <title>Transcriptome assembly of Aceria tosichella (Wheat curl mite) Type 2.</title>
        <authorList>
            <person name="Scully E.D."/>
            <person name="Geib S.M."/>
            <person name="Palmer N.A."/>
            <person name="Gupta A.K."/>
            <person name="Sarath G."/>
            <person name="Tatineni S."/>
        </authorList>
    </citation>
    <scope>NUCLEOTIDE SEQUENCE</scope>
    <source>
        <strain evidence="3">LincolnNE</strain>
    </source>
</reference>
<gene>
    <name evidence="3" type="primary">p</name>
    <name evidence="3" type="ORF">g.15740</name>
</gene>
<feature type="region of interest" description="Disordered" evidence="1">
    <location>
        <begin position="801"/>
        <end position="841"/>
    </location>
</feature>
<feature type="region of interest" description="Disordered" evidence="1">
    <location>
        <begin position="693"/>
        <end position="723"/>
    </location>
</feature>
<dbReference type="SUPFAM" id="SSF50978">
    <property type="entry name" value="WD40 repeat-like"/>
    <property type="match status" value="1"/>
</dbReference>
<dbReference type="EMBL" id="GGYP01000246">
    <property type="protein sequence ID" value="MDE45017.1"/>
    <property type="molecule type" value="Transcribed_RNA"/>
</dbReference>
<dbReference type="PANTHER" id="PTHR23287:SF16">
    <property type="entry name" value="TECTONIN BETA-PROPELLER REPEAT-CONTAINING PROTEIN 2"/>
    <property type="match status" value="1"/>
</dbReference>